<dbReference type="RefSeq" id="WP_382357983.1">
    <property type="nucleotide sequence ID" value="NZ_JBHTGR010000006.1"/>
</dbReference>
<evidence type="ECO:0000313" key="3">
    <source>
        <dbReference type="Proteomes" id="UP001596620"/>
    </source>
</evidence>
<comment type="caution">
    <text evidence="2">The sequence shown here is derived from an EMBL/GenBank/DDBJ whole genome shotgun (WGS) entry which is preliminary data.</text>
</comment>
<dbReference type="EMBL" id="JBHTGR010000006">
    <property type="protein sequence ID" value="MFC7746493.1"/>
    <property type="molecule type" value="Genomic_DNA"/>
</dbReference>
<protein>
    <submittedName>
        <fullName evidence="2">Two-component system regulatory protein YycI</fullName>
    </submittedName>
</protein>
<dbReference type="Gene3D" id="2.40.128.690">
    <property type="entry name" value="YycH protein, domain 3-like"/>
    <property type="match status" value="1"/>
</dbReference>
<evidence type="ECO:0000313" key="2">
    <source>
        <dbReference type="EMBL" id="MFC7746493.1"/>
    </source>
</evidence>
<dbReference type="InterPro" id="IPR018604">
    <property type="entry name" value="YycI-like"/>
</dbReference>
<name>A0ABW2UU42_9BACI</name>
<gene>
    <name evidence="2" type="ORF">ACFQU8_04455</name>
</gene>
<proteinExistence type="predicted"/>
<evidence type="ECO:0000259" key="1">
    <source>
        <dbReference type="Pfam" id="PF09648"/>
    </source>
</evidence>
<organism evidence="2 3">
    <name type="scientific">Lentibacillus kimchii</name>
    <dbReference type="NCBI Taxonomy" id="1542911"/>
    <lineage>
        <taxon>Bacteria</taxon>
        <taxon>Bacillati</taxon>
        <taxon>Bacillota</taxon>
        <taxon>Bacilli</taxon>
        <taxon>Bacillales</taxon>
        <taxon>Bacillaceae</taxon>
        <taxon>Lentibacillus</taxon>
    </lineage>
</organism>
<keyword evidence="3" id="KW-1185">Reference proteome</keyword>
<reference evidence="3" key="1">
    <citation type="journal article" date="2019" name="Int. J. Syst. Evol. Microbiol.">
        <title>The Global Catalogue of Microorganisms (GCM) 10K type strain sequencing project: providing services to taxonomists for standard genome sequencing and annotation.</title>
        <authorList>
            <consortium name="The Broad Institute Genomics Platform"/>
            <consortium name="The Broad Institute Genome Sequencing Center for Infectious Disease"/>
            <person name="Wu L."/>
            <person name="Ma J."/>
        </authorList>
    </citation>
    <scope>NUCLEOTIDE SEQUENCE [LARGE SCALE GENOMIC DNA]</scope>
    <source>
        <strain evidence="3">JCM 30234</strain>
    </source>
</reference>
<feature type="domain" description="Regulatory protein YycH-like" evidence="1">
    <location>
        <begin position="39"/>
        <end position="254"/>
    </location>
</feature>
<sequence length="306" mass="35302">MQWKQIKTLFILCFLILDVYLAVLIINKQDETEVASMDTAEKSFEQQLDSEDIAINADLPDKSFEESNVELKQKSFTEHELAFFDDIDNQQTKLIDNKLILSRFDEPVSIPDGAGSDKLTKLMKDRVPFFDDYTFGGWNEDMNVLMFFQTKNDVPIYYNQNGILLVYLDDDNDMLFYTQTMLVKQNSPTKDEPLIKPIGAIKKLFNSNRLEYGDKISDVSMGFYTRFPLEGEQVFSPTWTVTINNQNKLYVNAIENKIYPSDEVTFLTGAVTSTLEKLQTLEKDNELKAYMTAHLKNKLAMIQDSE</sequence>
<accession>A0ABW2UU42</accession>
<dbReference type="Proteomes" id="UP001596620">
    <property type="component" value="Unassembled WGS sequence"/>
</dbReference>
<dbReference type="Pfam" id="PF09648">
    <property type="entry name" value="YycI"/>
    <property type="match status" value="1"/>
</dbReference>